<feature type="region of interest" description="Disordered" evidence="3">
    <location>
        <begin position="125"/>
        <end position="145"/>
    </location>
</feature>
<dbReference type="SMART" id="SM01244">
    <property type="entry name" value="IRS"/>
    <property type="match status" value="1"/>
</dbReference>
<keyword evidence="2" id="KW-0597">Phosphoprotein</keyword>
<dbReference type="GO" id="GO:0043410">
    <property type="term" value="P:positive regulation of MAPK cascade"/>
    <property type="evidence" value="ECO:0007669"/>
    <property type="project" value="TreeGrafter"/>
</dbReference>
<feature type="compositionally biased region" description="Polar residues" evidence="3">
    <location>
        <begin position="263"/>
        <end position="272"/>
    </location>
</feature>
<dbReference type="AlphaFoldDB" id="A0AAV2MPS0"/>
<dbReference type="Proteomes" id="UP001497482">
    <property type="component" value="Chromosome 9"/>
</dbReference>
<reference evidence="6 7" key="1">
    <citation type="submission" date="2024-04" db="EMBL/GenBank/DDBJ databases">
        <authorList>
            <person name="Waldvogel A.-M."/>
            <person name="Schoenle A."/>
        </authorList>
    </citation>
    <scope>NUCLEOTIDE SEQUENCE [LARGE SCALE GENOMIC DNA]</scope>
</reference>
<dbReference type="PROSITE" id="PS51064">
    <property type="entry name" value="IRS_PTB"/>
    <property type="match status" value="1"/>
</dbReference>
<evidence type="ECO:0008006" key="8">
    <source>
        <dbReference type="Google" id="ProtNLM"/>
    </source>
</evidence>
<evidence type="ECO:0000256" key="2">
    <source>
        <dbReference type="ARBA" id="ARBA00022553"/>
    </source>
</evidence>
<sequence>MEDNGMRKKGPLFLLQQRFGKRWRKVWCVLFRESHCSVSRLEIYDWNERSDKSVRKPQDKKVIRLSSCIRVSLVDVDGSPKDTSAFLIETTDKIFVFAADKLQVEEWTQGLCEIAFPMNWSGSALQRGSSQRNTRSEPNLSQDHKAATQDNSLYSLLETGTEEGQDFRVVVRRSEASDRCRLKGEALLRAETEALLLKDKSGQVLYSWPYRFLRRFGRDKSSFTFEAGRRCESGPGNFEFDTKLGNALFVAVETAINRQRVSLPHRQTSMASDSLPHMSHPQTRSSTRLDSHPPITRSLPPRPEDLDPVYSLVNDKTLQITHLDKESSPSQRHPMFLEPPVDKTLTAVKSLTLENRDPPLHKKNQVKMISSCPLPGDNPHSARDHSPSEPGPKPPTQTYSRIGAERKKKKSPNGSVDVGAVESEYSQPFDLLIPDLRELGVESERPPLADPVYDSIDEFKIRNVFHRDRGEHIYDEPESCHSEELDFDIKTASASVYDEPQEMRVEAWRIMGTEQDPKGHEFPYNARVDDYAVPKHVQRAYTDPQTEAETRDGPERDQSLDLEMDPEQTNEVETGENDSPYNNLPVKTDNQKQ</sequence>
<organism evidence="6 7">
    <name type="scientific">Knipowitschia caucasica</name>
    <name type="common">Caucasian dwarf goby</name>
    <name type="synonym">Pomatoschistus caucasicus</name>
    <dbReference type="NCBI Taxonomy" id="637954"/>
    <lineage>
        <taxon>Eukaryota</taxon>
        <taxon>Metazoa</taxon>
        <taxon>Chordata</taxon>
        <taxon>Craniata</taxon>
        <taxon>Vertebrata</taxon>
        <taxon>Euteleostomi</taxon>
        <taxon>Actinopterygii</taxon>
        <taxon>Neopterygii</taxon>
        <taxon>Teleostei</taxon>
        <taxon>Neoteleostei</taxon>
        <taxon>Acanthomorphata</taxon>
        <taxon>Gobiaria</taxon>
        <taxon>Gobiiformes</taxon>
        <taxon>Gobioidei</taxon>
        <taxon>Gobiidae</taxon>
        <taxon>Gobiinae</taxon>
        <taxon>Knipowitschia</taxon>
    </lineage>
</organism>
<feature type="domain" description="PH" evidence="4">
    <location>
        <begin position="5"/>
        <end position="116"/>
    </location>
</feature>
<dbReference type="Pfam" id="PF00169">
    <property type="entry name" value="PH"/>
    <property type="match status" value="1"/>
</dbReference>
<dbReference type="InterPro" id="IPR050996">
    <property type="entry name" value="Docking_Protein_DOK"/>
</dbReference>
<feature type="region of interest" description="Disordered" evidence="3">
    <location>
        <begin position="263"/>
        <end position="307"/>
    </location>
</feature>
<dbReference type="InterPro" id="IPR011993">
    <property type="entry name" value="PH-like_dom_sf"/>
</dbReference>
<dbReference type="EMBL" id="OZ035831">
    <property type="protein sequence ID" value="CAL1615438.1"/>
    <property type="molecule type" value="Genomic_DNA"/>
</dbReference>
<dbReference type="GO" id="GO:0007265">
    <property type="term" value="P:Ras protein signal transduction"/>
    <property type="evidence" value="ECO:0007669"/>
    <property type="project" value="TreeGrafter"/>
</dbReference>
<comment type="similarity">
    <text evidence="1">Belongs to the DOK family. Type A subfamily.</text>
</comment>
<name>A0AAV2MPS0_KNICA</name>
<evidence type="ECO:0000313" key="6">
    <source>
        <dbReference type="EMBL" id="CAL1615438.1"/>
    </source>
</evidence>
<dbReference type="SUPFAM" id="SSF50729">
    <property type="entry name" value="PH domain-like"/>
    <property type="match status" value="2"/>
</dbReference>
<dbReference type="PANTHER" id="PTHR21258">
    <property type="entry name" value="DOCKING PROTEIN RELATED"/>
    <property type="match status" value="1"/>
</dbReference>
<protein>
    <recommendedName>
        <fullName evidence="8">Docking protein 2</fullName>
    </recommendedName>
</protein>
<dbReference type="CDD" id="cd01203">
    <property type="entry name" value="PTB_DOK1_DOK2_DOK3"/>
    <property type="match status" value="1"/>
</dbReference>
<evidence type="ECO:0000256" key="3">
    <source>
        <dbReference type="SAM" id="MobiDB-lite"/>
    </source>
</evidence>
<accession>A0AAV2MPS0</accession>
<keyword evidence="7" id="KW-1185">Reference proteome</keyword>
<feature type="compositionally biased region" description="Basic and acidic residues" evidence="3">
    <location>
        <begin position="548"/>
        <end position="559"/>
    </location>
</feature>
<evidence type="ECO:0000259" key="4">
    <source>
        <dbReference type="PROSITE" id="PS50003"/>
    </source>
</evidence>
<dbReference type="GO" id="GO:0005737">
    <property type="term" value="C:cytoplasm"/>
    <property type="evidence" value="ECO:0007669"/>
    <property type="project" value="TreeGrafter"/>
</dbReference>
<feature type="region of interest" description="Disordered" evidence="3">
    <location>
        <begin position="537"/>
        <end position="593"/>
    </location>
</feature>
<dbReference type="InterPro" id="IPR001849">
    <property type="entry name" value="PH_domain"/>
</dbReference>
<proteinExistence type="inferred from homology"/>
<dbReference type="InterPro" id="IPR002404">
    <property type="entry name" value="IRS_PTB"/>
</dbReference>
<dbReference type="PANTHER" id="PTHR21258:SF14">
    <property type="entry name" value="DOCKING PROTEIN 2"/>
    <property type="match status" value="1"/>
</dbReference>
<dbReference type="Pfam" id="PF02174">
    <property type="entry name" value="IRS"/>
    <property type="match status" value="1"/>
</dbReference>
<dbReference type="GO" id="GO:0007169">
    <property type="term" value="P:cell surface receptor protein tyrosine kinase signaling pathway"/>
    <property type="evidence" value="ECO:0007669"/>
    <property type="project" value="TreeGrafter"/>
</dbReference>
<feature type="domain" description="IRS-type PTB" evidence="5">
    <location>
        <begin position="163"/>
        <end position="266"/>
    </location>
</feature>
<dbReference type="SMART" id="SM00310">
    <property type="entry name" value="PTBI"/>
    <property type="match status" value="1"/>
</dbReference>
<gene>
    <name evidence="6" type="ORF">KC01_LOCUS41394</name>
</gene>
<evidence type="ECO:0000256" key="1">
    <source>
        <dbReference type="ARBA" id="ARBA00010955"/>
    </source>
</evidence>
<feature type="compositionally biased region" description="Polar residues" evidence="3">
    <location>
        <begin position="125"/>
        <end position="141"/>
    </location>
</feature>
<dbReference type="SMART" id="SM00233">
    <property type="entry name" value="PH"/>
    <property type="match status" value="1"/>
</dbReference>
<dbReference type="PROSITE" id="PS50003">
    <property type="entry name" value="PH_DOMAIN"/>
    <property type="match status" value="1"/>
</dbReference>
<dbReference type="Gene3D" id="2.30.29.30">
    <property type="entry name" value="Pleckstrin-homology domain (PH domain)/Phosphotyrosine-binding domain (PTB)"/>
    <property type="match status" value="2"/>
</dbReference>
<feature type="region of interest" description="Disordered" evidence="3">
    <location>
        <begin position="353"/>
        <end position="421"/>
    </location>
</feature>
<feature type="compositionally biased region" description="Acidic residues" evidence="3">
    <location>
        <begin position="560"/>
        <end position="576"/>
    </location>
</feature>
<evidence type="ECO:0000313" key="7">
    <source>
        <dbReference type="Proteomes" id="UP001497482"/>
    </source>
</evidence>
<dbReference type="InterPro" id="IPR037751">
    <property type="entry name" value="Dok1/2/3_PTB"/>
</dbReference>
<evidence type="ECO:0000259" key="5">
    <source>
        <dbReference type="PROSITE" id="PS51064"/>
    </source>
</evidence>